<proteinExistence type="predicted"/>
<protein>
    <recommendedName>
        <fullName evidence="4">Lipoprotein</fullName>
    </recommendedName>
</protein>
<comment type="caution">
    <text evidence="2">The sequence shown here is derived from an EMBL/GenBank/DDBJ whole genome shotgun (WGS) entry which is preliminary data.</text>
</comment>
<dbReference type="Proteomes" id="UP000324575">
    <property type="component" value="Unassembled WGS sequence"/>
</dbReference>
<dbReference type="PROSITE" id="PS51257">
    <property type="entry name" value="PROKAR_LIPOPROTEIN"/>
    <property type="match status" value="1"/>
</dbReference>
<reference evidence="2 3" key="1">
    <citation type="submission" date="2019-03" db="EMBL/GenBank/DDBJ databases">
        <title>Single cell metagenomics reveals metabolic interactions within the superorganism composed of flagellate Streblomastix strix and complex community of Bacteroidetes bacteria on its surface.</title>
        <authorList>
            <person name="Treitli S.C."/>
            <person name="Kolisko M."/>
            <person name="Husnik F."/>
            <person name="Keeling P."/>
            <person name="Hampl V."/>
        </authorList>
    </citation>
    <scope>NUCLEOTIDE SEQUENCE [LARGE SCALE GENOMIC DNA]</scope>
    <source>
        <strain evidence="2">St1</strain>
    </source>
</reference>
<name>A0A5M8P525_9BACT</name>
<evidence type="ECO:0000256" key="1">
    <source>
        <dbReference type="SAM" id="SignalP"/>
    </source>
</evidence>
<evidence type="ECO:0000313" key="3">
    <source>
        <dbReference type="Proteomes" id="UP000324575"/>
    </source>
</evidence>
<accession>A0A5M8P525</accession>
<sequence length="204" mass="22749">MRKVLFFAAMAVMAGGMFMGCGSSKKVQTSVSVTDNKAMQKQLDIPAEVEVTFPCEGIDSNEEFLRVNGNGKSKDRTMAKDRAYQSALANLSIKLAGVASTENQRVGVSTNADGEEFHDKMVAVSKVIAQANVSGYRTACEKYTVNKQDGAYTCYVTIEFGNQKVVKQMYEKLSADKFLKADYDFDRYSKQFNEDLKEYEQNHK</sequence>
<gene>
    <name evidence="2" type="ORF">EZS26_000039</name>
</gene>
<evidence type="ECO:0000313" key="2">
    <source>
        <dbReference type="EMBL" id="KAA6303488.1"/>
    </source>
</evidence>
<dbReference type="EMBL" id="SNRX01000001">
    <property type="protein sequence ID" value="KAA6303488.1"/>
    <property type="molecule type" value="Genomic_DNA"/>
</dbReference>
<dbReference type="AlphaFoldDB" id="A0A5M8P525"/>
<evidence type="ECO:0008006" key="4">
    <source>
        <dbReference type="Google" id="ProtNLM"/>
    </source>
</evidence>
<feature type="chain" id="PRO_5024273725" description="Lipoprotein" evidence="1">
    <location>
        <begin position="20"/>
        <end position="204"/>
    </location>
</feature>
<organism evidence="2 3">
    <name type="scientific">Candidatus Ordinivivax streblomastigis</name>
    <dbReference type="NCBI Taxonomy" id="2540710"/>
    <lineage>
        <taxon>Bacteria</taxon>
        <taxon>Pseudomonadati</taxon>
        <taxon>Bacteroidota</taxon>
        <taxon>Bacteroidia</taxon>
        <taxon>Bacteroidales</taxon>
        <taxon>Candidatus Ordinivivax</taxon>
    </lineage>
</organism>
<feature type="signal peptide" evidence="1">
    <location>
        <begin position="1"/>
        <end position="19"/>
    </location>
</feature>
<keyword evidence="1" id="KW-0732">Signal</keyword>